<dbReference type="Proteomes" id="UP000271683">
    <property type="component" value="Unassembled WGS sequence"/>
</dbReference>
<dbReference type="OrthoDB" id="3695060at2"/>
<protein>
    <submittedName>
        <fullName evidence="2">Uncharacterized protein</fullName>
    </submittedName>
</protein>
<keyword evidence="1" id="KW-0472">Membrane</keyword>
<dbReference type="RefSeq" id="WP_143162743.1">
    <property type="nucleotide sequence ID" value="NZ_RJKL01000001.1"/>
</dbReference>
<accession>A0A3N1GV57</accession>
<comment type="caution">
    <text evidence="2">The sequence shown here is derived from an EMBL/GenBank/DDBJ whole genome shotgun (WGS) entry which is preliminary data.</text>
</comment>
<name>A0A3N1GV57_9ACTN</name>
<organism evidence="2 3">
    <name type="scientific">Couchioplanes caeruleus</name>
    <dbReference type="NCBI Taxonomy" id="56438"/>
    <lineage>
        <taxon>Bacteria</taxon>
        <taxon>Bacillati</taxon>
        <taxon>Actinomycetota</taxon>
        <taxon>Actinomycetes</taxon>
        <taxon>Micromonosporales</taxon>
        <taxon>Micromonosporaceae</taxon>
        <taxon>Couchioplanes</taxon>
    </lineage>
</organism>
<feature type="transmembrane region" description="Helical" evidence="1">
    <location>
        <begin position="20"/>
        <end position="43"/>
    </location>
</feature>
<evidence type="ECO:0000313" key="2">
    <source>
        <dbReference type="EMBL" id="ROP34098.1"/>
    </source>
</evidence>
<feature type="transmembrane region" description="Helical" evidence="1">
    <location>
        <begin position="216"/>
        <end position="235"/>
    </location>
</feature>
<sequence length="243" mass="25730">MSQATGTDEPAKRPAWAFPLFILCMVAVPVLCLAAFGGVVTLIPQAGPPAAADAAATAAALERAARAQGVCYGWRLLPHREPRKQSEAISVGSSAGAGVSVRTAPGCSRWLELIAELNTGARHHKVLLRLVDWRTDEHRVRGGPPPDGLRIGAVGLTDEIFLDDTGAGILRAVRALPLIAAEKGIAEPISAESVPPAALRPLPPVGNDVWRSHRQVLVPALLLFGLATVSAVVAVRDFRRRRR</sequence>
<gene>
    <name evidence="2" type="ORF">EDD30_7168</name>
</gene>
<evidence type="ECO:0000313" key="3">
    <source>
        <dbReference type="Proteomes" id="UP000271683"/>
    </source>
</evidence>
<keyword evidence="1" id="KW-1133">Transmembrane helix</keyword>
<reference evidence="2 3" key="1">
    <citation type="submission" date="2018-11" db="EMBL/GenBank/DDBJ databases">
        <title>Sequencing the genomes of 1000 actinobacteria strains.</title>
        <authorList>
            <person name="Klenk H.-P."/>
        </authorList>
    </citation>
    <scope>NUCLEOTIDE SEQUENCE [LARGE SCALE GENOMIC DNA]</scope>
    <source>
        <strain evidence="2 3">DSM 43634</strain>
    </source>
</reference>
<keyword evidence="1" id="KW-0812">Transmembrane</keyword>
<dbReference type="AlphaFoldDB" id="A0A3N1GV57"/>
<proteinExistence type="predicted"/>
<evidence type="ECO:0000256" key="1">
    <source>
        <dbReference type="SAM" id="Phobius"/>
    </source>
</evidence>
<dbReference type="EMBL" id="RJKL01000001">
    <property type="protein sequence ID" value="ROP34098.1"/>
    <property type="molecule type" value="Genomic_DNA"/>
</dbReference>